<dbReference type="Proteomes" id="UP000483672">
    <property type="component" value="Unassembled WGS sequence"/>
</dbReference>
<proteinExistence type="predicted"/>
<dbReference type="GO" id="GO:0016020">
    <property type="term" value="C:membrane"/>
    <property type="evidence" value="ECO:0007669"/>
    <property type="project" value="UniProtKB-SubCell"/>
</dbReference>
<comment type="caution">
    <text evidence="9">The sequence shown here is derived from an EMBL/GenBank/DDBJ whole genome shotgun (WGS) entry which is preliminary data.</text>
</comment>
<feature type="transmembrane region" description="Helical" evidence="6">
    <location>
        <begin position="139"/>
        <end position="166"/>
    </location>
</feature>
<evidence type="ECO:0000313" key="12">
    <source>
        <dbReference type="Proteomes" id="UP000472727"/>
    </source>
</evidence>
<keyword evidence="3 6" id="KW-1133">Transmembrane helix</keyword>
<evidence type="ECO:0000313" key="11">
    <source>
        <dbReference type="EMBL" id="KAF3221371.1"/>
    </source>
</evidence>
<evidence type="ECO:0000256" key="1">
    <source>
        <dbReference type="ARBA" id="ARBA00004141"/>
    </source>
</evidence>
<evidence type="ECO:0000313" key="13">
    <source>
        <dbReference type="Proteomes" id="UP000479691"/>
    </source>
</evidence>
<dbReference type="AlphaFoldDB" id="A0A6G1M200"/>
<dbReference type="EMBL" id="WIPF01000088">
    <property type="protein sequence ID" value="KAF3211432.1"/>
    <property type="molecule type" value="Genomic_DNA"/>
</dbReference>
<feature type="transmembrane region" description="Helical" evidence="6">
    <location>
        <begin position="59"/>
        <end position="83"/>
    </location>
</feature>
<accession>A0A6G1M200</accession>
<comment type="subcellular location">
    <subcellularLocation>
        <location evidence="1">Membrane</location>
        <topology evidence="1">Multi-pass membrane protein</topology>
    </subcellularLocation>
</comment>
<name>A0A6G1M200_ORBOL</name>
<dbReference type="EMBL" id="WIWS01000035">
    <property type="protein sequence ID" value="KAF3219794.1"/>
    <property type="molecule type" value="Genomic_DNA"/>
</dbReference>
<keyword evidence="2 6" id="KW-0812">Transmembrane</keyword>
<dbReference type="Proteomes" id="UP000479691">
    <property type="component" value="Unassembled WGS sequence"/>
</dbReference>
<feature type="transmembrane region" description="Helical" evidence="6">
    <location>
        <begin position="29"/>
        <end position="53"/>
    </location>
</feature>
<keyword evidence="4 6" id="KW-0472">Membrane</keyword>
<evidence type="ECO:0000256" key="6">
    <source>
        <dbReference type="SAM" id="Phobius"/>
    </source>
</evidence>
<sequence>MEAKQPGAPAARGSGIGGMGNEIPVVPSWFIFIRYAQIVLTLIVFVCSCVALAQVKGYIVGWGAGFALFTSIYTAILLAGVLLVPKFAPQFYFKWFCLGGEAFAVLWWLISFAGLATWANLLSVFGDLDSRYYSGYKTAYGACAAGAAFGAFNWIAFCVTLAFYAIGCHKHRVGKSGWNAGGVEAGGASMGPIGVQNTGVSQPAYDPAPEPVGYGYQGQQQQQYPTVPTPAPSQPYQQ</sequence>
<dbReference type="Proteomes" id="UP000472727">
    <property type="component" value="Unassembled WGS sequence"/>
</dbReference>
<evidence type="ECO:0000256" key="5">
    <source>
        <dbReference type="SAM" id="MobiDB-lite"/>
    </source>
</evidence>
<organism evidence="9 14">
    <name type="scientific">Orbilia oligospora</name>
    <name type="common">Nematode-trapping fungus</name>
    <name type="synonym">Arthrobotrys oligospora</name>
    <dbReference type="NCBI Taxonomy" id="2813651"/>
    <lineage>
        <taxon>Eukaryota</taxon>
        <taxon>Fungi</taxon>
        <taxon>Dikarya</taxon>
        <taxon>Ascomycota</taxon>
        <taxon>Pezizomycotina</taxon>
        <taxon>Orbiliomycetes</taxon>
        <taxon>Orbiliales</taxon>
        <taxon>Orbiliaceae</taxon>
        <taxon>Orbilia</taxon>
    </lineage>
</organism>
<dbReference type="EMBL" id="JAABOE010000025">
    <property type="protein sequence ID" value="KAF3183973.1"/>
    <property type="molecule type" value="Genomic_DNA"/>
</dbReference>
<dbReference type="OrthoDB" id="5325022at2759"/>
<evidence type="ECO:0000313" key="10">
    <source>
        <dbReference type="EMBL" id="KAF3219794.1"/>
    </source>
</evidence>
<dbReference type="Pfam" id="PF01284">
    <property type="entry name" value="MARVEL"/>
    <property type="match status" value="1"/>
</dbReference>
<feature type="region of interest" description="Disordered" evidence="5">
    <location>
        <begin position="197"/>
        <end position="238"/>
    </location>
</feature>
<evidence type="ECO:0000313" key="8">
    <source>
        <dbReference type="EMBL" id="KAF3183973.1"/>
    </source>
</evidence>
<reference evidence="12 13" key="1">
    <citation type="submission" date="2019-06" db="EMBL/GenBank/DDBJ databases">
        <authorList>
            <person name="Palmer J.M."/>
        </authorList>
    </citation>
    <scope>NUCLEOTIDE SEQUENCE [LARGE SCALE GENOMIC DNA]</scope>
    <source>
        <strain evidence="10 12">TWF106</strain>
        <strain evidence="9 14">TWF191</strain>
        <strain evidence="11">TWF679</strain>
        <strain evidence="8 13">TWF788</strain>
    </source>
</reference>
<evidence type="ECO:0000256" key="4">
    <source>
        <dbReference type="ARBA" id="ARBA00023136"/>
    </source>
</evidence>
<dbReference type="EMBL" id="WIWT01000005">
    <property type="protein sequence ID" value="KAF3221371.1"/>
    <property type="molecule type" value="Genomic_DNA"/>
</dbReference>
<feature type="compositionally biased region" description="Pro residues" evidence="5">
    <location>
        <begin position="227"/>
        <end position="238"/>
    </location>
</feature>
<dbReference type="Proteomes" id="UP000614610">
    <property type="component" value="Unassembled WGS sequence"/>
</dbReference>
<dbReference type="InterPro" id="IPR008253">
    <property type="entry name" value="Marvel"/>
</dbReference>
<gene>
    <name evidence="10" type="ORF">TWF106_006945</name>
    <name evidence="9" type="ORF">TWF191_010775</name>
    <name evidence="11" type="ORF">TWF679_008061</name>
    <name evidence="8" type="ORF">TWF788_005442</name>
</gene>
<feature type="transmembrane region" description="Helical" evidence="6">
    <location>
        <begin position="95"/>
        <end position="119"/>
    </location>
</feature>
<dbReference type="PANTHER" id="PTHR37451:SF1">
    <property type="entry name" value="MARVEL DOMAIN-CONTAINING PROTEIN"/>
    <property type="match status" value="1"/>
</dbReference>
<evidence type="ECO:0000313" key="9">
    <source>
        <dbReference type="EMBL" id="KAF3211432.1"/>
    </source>
</evidence>
<dbReference type="PANTHER" id="PTHR37451">
    <property type="entry name" value="MARVEL DOMAIN"/>
    <property type="match status" value="1"/>
</dbReference>
<evidence type="ECO:0000256" key="3">
    <source>
        <dbReference type="ARBA" id="ARBA00022989"/>
    </source>
</evidence>
<protein>
    <recommendedName>
        <fullName evidence="7">MARVEL domain-containing protein</fullName>
    </recommendedName>
</protein>
<feature type="domain" description="MARVEL" evidence="7">
    <location>
        <begin position="31"/>
        <end position="163"/>
    </location>
</feature>
<evidence type="ECO:0000313" key="14">
    <source>
        <dbReference type="Proteomes" id="UP000483672"/>
    </source>
</evidence>
<evidence type="ECO:0000259" key="7">
    <source>
        <dbReference type="Pfam" id="PF01284"/>
    </source>
</evidence>
<evidence type="ECO:0000256" key="2">
    <source>
        <dbReference type="ARBA" id="ARBA00022692"/>
    </source>
</evidence>
<feature type="compositionally biased region" description="Low complexity" evidence="5">
    <location>
        <begin position="213"/>
        <end position="224"/>
    </location>
</feature>